<reference evidence="1 2" key="1">
    <citation type="journal article" date="2020" name="Cell">
        <title>Large-Scale Comparative Analyses of Tick Genomes Elucidate Their Genetic Diversity and Vector Capacities.</title>
        <authorList>
            <consortium name="Tick Genome and Microbiome Consortium (TIGMIC)"/>
            <person name="Jia N."/>
            <person name="Wang J."/>
            <person name="Shi W."/>
            <person name="Du L."/>
            <person name="Sun Y."/>
            <person name="Zhan W."/>
            <person name="Jiang J.F."/>
            <person name="Wang Q."/>
            <person name="Zhang B."/>
            <person name="Ji P."/>
            <person name="Bell-Sakyi L."/>
            <person name="Cui X.M."/>
            <person name="Yuan T.T."/>
            <person name="Jiang B.G."/>
            <person name="Yang W.F."/>
            <person name="Lam T.T."/>
            <person name="Chang Q.C."/>
            <person name="Ding S.J."/>
            <person name="Wang X.J."/>
            <person name="Zhu J.G."/>
            <person name="Ruan X.D."/>
            <person name="Zhao L."/>
            <person name="Wei J.T."/>
            <person name="Ye R.Z."/>
            <person name="Que T.C."/>
            <person name="Du C.H."/>
            <person name="Zhou Y.H."/>
            <person name="Cheng J.X."/>
            <person name="Dai P.F."/>
            <person name="Guo W.B."/>
            <person name="Han X.H."/>
            <person name="Huang E.J."/>
            <person name="Li L.F."/>
            <person name="Wei W."/>
            <person name="Gao Y.C."/>
            <person name="Liu J.Z."/>
            <person name="Shao H.Z."/>
            <person name="Wang X."/>
            <person name="Wang C.C."/>
            <person name="Yang T.C."/>
            <person name="Huo Q.B."/>
            <person name="Li W."/>
            <person name="Chen H.Y."/>
            <person name="Chen S.E."/>
            <person name="Zhou L.G."/>
            <person name="Ni X.B."/>
            <person name="Tian J.H."/>
            <person name="Sheng Y."/>
            <person name="Liu T."/>
            <person name="Pan Y.S."/>
            <person name="Xia L.Y."/>
            <person name="Li J."/>
            <person name="Zhao F."/>
            <person name="Cao W.C."/>
        </authorList>
    </citation>
    <scope>NUCLEOTIDE SEQUENCE [LARGE SCALE GENOMIC DNA]</scope>
    <source>
        <strain evidence="1">Iper-2018</strain>
    </source>
</reference>
<evidence type="ECO:0000313" key="1">
    <source>
        <dbReference type="EMBL" id="KAG0440665.1"/>
    </source>
</evidence>
<keyword evidence="2" id="KW-1185">Reference proteome</keyword>
<organism evidence="1 2">
    <name type="scientific">Ixodes persulcatus</name>
    <name type="common">Taiga tick</name>
    <dbReference type="NCBI Taxonomy" id="34615"/>
    <lineage>
        <taxon>Eukaryota</taxon>
        <taxon>Metazoa</taxon>
        <taxon>Ecdysozoa</taxon>
        <taxon>Arthropoda</taxon>
        <taxon>Chelicerata</taxon>
        <taxon>Arachnida</taxon>
        <taxon>Acari</taxon>
        <taxon>Parasitiformes</taxon>
        <taxon>Ixodida</taxon>
        <taxon>Ixodoidea</taxon>
        <taxon>Ixodidae</taxon>
        <taxon>Ixodinae</taxon>
        <taxon>Ixodes</taxon>
    </lineage>
</organism>
<name>A0AC60QRH2_IXOPE</name>
<proteinExistence type="predicted"/>
<dbReference type="Proteomes" id="UP000805193">
    <property type="component" value="Unassembled WGS sequence"/>
</dbReference>
<evidence type="ECO:0000313" key="2">
    <source>
        <dbReference type="Proteomes" id="UP000805193"/>
    </source>
</evidence>
<comment type="caution">
    <text evidence="1">The sequence shown here is derived from an EMBL/GenBank/DDBJ whole genome shotgun (WGS) entry which is preliminary data.</text>
</comment>
<sequence>MTEKVYAIPLSCGARCIRQAARCLNDRLREHQMDAERAASNSQHPIVIHGRKCPGCAPNFAGTTAMGGHCDRVRIFNEVTDNETFQSLEVLQVPMYRCEFNTTELVWRKVKDYVATKSKLFTLQEVEWLLPDALVSETQEDWQNSCAHVERVEVLDKTREERHVCPGDTTCCKTPRGKCKCCPRASGVCCSDLTHCCPQGFTCDLGTQSCRRDPVYFFLGNVSMLPKFPSSWNQP</sequence>
<accession>A0AC60QRH2</accession>
<protein>
    <submittedName>
        <fullName evidence="1">Uncharacterized protein</fullName>
    </submittedName>
</protein>
<gene>
    <name evidence="1" type="ORF">HPB47_016228</name>
</gene>
<dbReference type="EMBL" id="JABSTQ010004916">
    <property type="protein sequence ID" value="KAG0440665.1"/>
    <property type="molecule type" value="Genomic_DNA"/>
</dbReference>